<evidence type="ECO:0000313" key="1">
    <source>
        <dbReference type="EMBL" id="CAA9311519.1"/>
    </source>
</evidence>
<reference evidence="1" key="1">
    <citation type="submission" date="2020-02" db="EMBL/GenBank/DDBJ databases">
        <authorList>
            <person name="Meier V. D."/>
        </authorList>
    </citation>
    <scope>NUCLEOTIDE SEQUENCE</scope>
    <source>
        <strain evidence="1">AVDCRST_MAG56</strain>
    </source>
</reference>
<gene>
    <name evidence="1" type="ORF">AVDCRST_MAG56-6252</name>
</gene>
<proteinExistence type="predicted"/>
<accession>A0A6J4KPA9</accession>
<dbReference type="EMBL" id="CADCTQ010000517">
    <property type="protein sequence ID" value="CAA9311519.1"/>
    <property type="molecule type" value="Genomic_DNA"/>
</dbReference>
<name>A0A6J4KPA9_9SPHI</name>
<organism evidence="1">
    <name type="scientific">uncultured Cytophagales bacterium</name>
    <dbReference type="NCBI Taxonomy" id="158755"/>
    <lineage>
        <taxon>Bacteria</taxon>
        <taxon>Pseudomonadati</taxon>
        <taxon>Bacteroidota</taxon>
        <taxon>Sphingobacteriia</taxon>
        <taxon>Sphingobacteriales</taxon>
        <taxon>environmental samples</taxon>
    </lineage>
</organism>
<dbReference type="AlphaFoldDB" id="A0A6J4KPA9"/>
<sequence>MDISDKYPPAVIPGGKQSPAKPIFYEYKTCLYLAIRKMYRSDEEPPLSPPCRKAGRGWFFPNT</sequence>
<protein>
    <submittedName>
        <fullName evidence="1">Uncharacterized protein</fullName>
    </submittedName>
</protein>